<evidence type="ECO:0000313" key="1">
    <source>
        <dbReference type="EMBL" id="CAG8724848.1"/>
    </source>
</evidence>
<organism evidence="1 2">
    <name type="scientific">Racocetra persica</name>
    <dbReference type="NCBI Taxonomy" id="160502"/>
    <lineage>
        <taxon>Eukaryota</taxon>
        <taxon>Fungi</taxon>
        <taxon>Fungi incertae sedis</taxon>
        <taxon>Mucoromycota</taxon>
        <taxon>Glomeromycotina</taxon>
        <taxon>Glomeromycetes</taxon>
        <taxon>Diversisporales</taxon>
        <taxon>Gigasporaceae</taxon>
        <taxon>Racocetra</taxon>
    </lineage>
</organism>
<dbReference type="EMBL" id="CAJVQC010024010">
    <property type="protein sequence ID" value="CAG8724848.1"/>
    <property type="molecule type" value="Genomic_DNA"/>
</dbReference>
<reference evidence="1" key="1">
    <citation type="submission" date="2021-06" db="EMBL/GenBank/DDBJ databases">
        <authorList>
            <person name="Kallberg Y."/>
            <person name="Tangrot J."/>
            <person name="Rosling A."/>
        </authorList>
    </citation>
    <scope>NUCLEOTIDE SEQUENCE</scope>
    <source>
        <strain evidence="1">MA461A</strain>
    </source>
</reference>
<name>A0ACA9PX47_9GLOM</name>
<accession>A0ACA9PX47</accession>
<gene>
    <name evidence="1" type="ORF">RPERSI_LOCUS11612</name>
</gene>
<evidence type="ECO:0000313" key="2">
    <source>
        <dbReference type="Proteomes" id="UP000789920"/>
    </source>
</evidence>
<proteinExistence type="predicted"/>
<feature type="non-terminal residue" evidence="1">
    <location>
        <position position="1"/>
    </location>
</feature>
<comment type="caution">
    <text evidence="1">The sequence shown here is derived from an EMBL/GenBank/DDBJ whole genome shotgun (WGS) entry which is preliminary data.</text>
</comment>
<protein>
    <submittedName>
        <fullName evidence="1">20046_t:CDS:1</fullName>
    </submittedName>
</protein>
<sequence length="43" mass="4665">VPAPPPPPKTRLFARAIPTPMPVPNQPDVNDNLLAPYPPPNTR</sequence>
<dbReference type="Proteomes" id="UP000789920">
    <property type="component" value="Unassembled WGS sequence"/>
</dbReference>
<keyword evidence="2" id="KW-1185">Reference proteome</keyword>